<dbReference type="SUPFAM" id="SSF46785">
    <property type="entry name" value="Winged helix' DNA-binding domain"/>
    <property type="match status" value="1"/>
</dbReference>
<keyword evidence="7" id="KW-1185">Reference proteome</keyword>
<dbReference type="PANTHER" id="PTHR30537:SF26">
    <property type="entry name" value="GLYCINE CLEAVAGE SYSTEM TRANSCRIPTIONAL ACTIVATOR"/>
    <property type="match status" value="1"/>
</dbReference>
<dbReference type="Pfam" id="PF03466">
    <property type="entry name" value="LysR_substrate"/>
    <property type="match status" value="1"/>
</dbReference>
<dbReference type="AlphaFoldDB" id="A0A7S8C4V7"/>
<evidence type="ECO:0000256" key="4">
    <source>
        <dbReference type="ARBA" id="ARBA00023163"/>
    </source>
</evidence>
<evidence type="ECO:0000313" key="6">
    <source>
        <dbReference type="EMBL" id="QPC43445.1"/>
    </source>
</evidence>
<dbReference type="FunFam" id="1.10.10.10:FF:000001">
    <property type="entry name" value="LysR family transcriptional regulator"/>
    <property type="match status" value="1"/>
</dbReference>
<dbReference type="EMBL" id="CP058214">
    <property type="protein sequence ID" value="QPC43445.1"/>
    <property type="molecule type" value="Genomic_DNA"/>
</dbReference>
<evidence type="ECO:0000259" key="5">
    <source>
        <dbReference type="PROSITE" id="PS50931"/>
    </source>
</evidence>
<dbReference type="GO" id="GO:0003700">
    <property type="term" value="F:DNA-binding transcription factor activity"/>
    <property type="evidence" value="ECO:0007669"/>
    <property type="project" value="InterPro"/>
</dbReference>
<dbReference type="InterPro" id="IPR036390">
    <property type="entry name" value="WH_DNA-bd_sf"/>
</dbReference>
<dbReference type="InterPro" id="IPR058163">
    <property type="entry name" value="LysR-type_TF_proteobact-type"/>
</dbReference>
<dbReference type="Pfam" id="PF00126">
    <property type="entry name" value="HTH_1"/>
    <property type="match status" value="1"/>
</dbReference>
<dbReference type="SUPFAM" id="SSF53850">
    <property type="entry name" value="Periplasmic binding protein-like II"/>
    <property type="match status" value="1"/>
</dbReference>
<dbReference type="PANTHER" id="PTHR30537">
    <property type="entry name" value="HTH-TYPE TRANSCRIPTIONAL REGULATOR"/>
    <property type="match status" value="1"/>
</dbReference>
<dbReference type="Gene3D" id="3.40.190.10">
    <property type="entry name" value="Periplasmic binding protein-like II"/>
    <property type="match status" value="2"/>
</dbReference>
<dbReference type="Gene3D" id="1.10.10.10">
    <property type="entry name" value="Winged helix-like DNA-binding domain superfamily/Winged helix DNA-binding domain"/>
    <property type="match status" value="1"/>
</dbReference>
<sequence>MNRIGPALPPLSSLKAFEAAARLESFTAAAEELGLTQAAVSKQVRLLERDLGKALFERRNRAVFLTEEGRRFGRIVSAALGDMAAEAARLRGTAASGELVLLCQLCEAFYWLMPRLSRFHEAHPDIELRVVSSLKPLTEAGEAYDVAIQTSGRASGSARLAFTASDGIFPVCSPRLVAAAPLPLNPEDLAAYPLLSHRVVPQDWLDWDGWFAAIGSGIRPGARTRDFDSFPLVLQAAVAGQGIALGWRRTVEGMVAEGKLVRPCRETVERPAEISVFRGTRTAMRAQTQSLLDWLAAELAD</sequence>
<dbReference type="PRINTS" id="PR00039">
    <property type="entry name" value="HTHLYSR"/>
</dbReference>
<keyword evidence="2" id="KW-0805">Transcription regulation</keyword>
<keyword evidence="4" id="KW-0804">Transcription</keyword>
<evidence type="ECO:0000256" key="3">
    <source>
        <dbReference type="ARBA" id="ARBA00023125"/>
    </source>
</evidence>
<dbReference type="InterPro" id="IPR000847">
    <property type="entry name" value="LysR_HTH_N"/>
</dbReference>
<accession>A0A7S8C4V7</accession>
<dbReference type="GO" id="GO:0043565">
    <property type="term" value="F:sequence-specific DNA binding"/>
    <property type="evidence" value="ECO:0007669"/>
    <property type="project" value="TreeGrafter"/>
</dbReference>
<protein>
    <submittedName>
        <fullName evidence="6">LysR family transcriptional regulator</fullName>
    </submittedName>
</protein>
<dbReference type="InterPro" id="IPR005119">
    <property type="entry name" value="LysR_subst-bd"/>
</dbReference>
<organism evidence="6 7">
    <name type="scientific">Kaustia mangrovi</name>
    <dbReference type="NCBI Taxonomy" id="2593653"/>
    <lineage>
        <taxon>Bacteria</taxon>
        <taxon>Pseudomonadati</taxon>
        <taxon>Pseudomonadota</taxon>
        <taxon>Alphaproteobacteria</taxon>
        <taxon>Hyphomicrobiales</taxon>
        <taxon>Parvibaculaceae</taxon>
        <taxon>Kaustia</taxon>
    </lineage>
</organism>
<dbReference type="KEGG" id="kmn:HW532_12505"/>
<proteinExistence type="inferred from homology"/>
<feature type="domain" description="HTH lysR-type" evidence="5">
    <location>
        <begin position="9"/>
        <end position="66"/>
    </location>
</feature>
<dbReference type="GO" id="GO:0006351">
    <property type="term" value="P:DNA-templated transcription"/>
    <property type="evidence" value="ECO:0007669"/>
    <property type="project" value="TreeGrafter"/>
</dbReference>
<comment type="similarity">
    <text evidence="1">Belongs to the LysR transcriptional regulatory family.</text>
</comment>
<dbReference type="RefSeq" id="WP_213160807.1">
    <property type="nucleotide sequence ID" value="NZ_CP058214.1"/>
</dbReference>
<gene>
    <name evidence="6" type="ORF">HW532_12505</name>
</gene>
<evidence type="ECO:0000256" key="1">
    <source>
        <dbReference type="ARBA" id="ARBA00009437"/>
    </source>
</evidence>
<name>A0A7S8C4V7_9HYPH</name>
<dbReference type="InterPro" id="IPR036388">
    <property type="entry name" value="WH-like_DNA-bd_sf"/>
</dbReference>
<dbReference type="PROSITE" id="PS50931">
    <property type="entry name" value="HTH_LYSR"/>
    <property type="match status" value="1"/>
</dbReference>
<reference evidence="6 7" key="1">
    <citation type="submission" date="2020-06" db="EMBL/GenBank/DDBJ databases">
        <title>Genome sequence of 2 isolates from Red Sea Mangroves.</title>
        <authorList>
            <person name="Sefrji F."/>
            <person name="Michoud G."/>
            <person name="Merlino G."/>
            <person name="Daffonchio D."/>
        </authorList>
    </citation>
    <scope>NUCLEOTIDE SEQUENCE [LARGE SCALE GENOMIC DNA]</scope>
    <source>
        <strain evidence="6 7">R1DC25</strain>
    </source>
</reference>
<evidence type="ECO:0000256" key="2">
    <source>
        <dbReference type="ARBA" id="ARBA00023015"/>
    </source>
</evidence>
<evidence type="ECO:0000313" key="7">
    <source>
        <dbReference type="Proteomes" id="UP000593594"/>
    </source>
</evidence>
<keyword evidence="3" id="KW-0238">DNA-binding</keyword>
<dbReference type="Proteomes" id="UP000593594">
    <property type="component" value="Chromosome"/>
</dbReference>